<dbReference type="InterPro" id="IPR050534">
    <property type="entry name" value="Coronavir_polyprotein_1ab"/>
</dbReference>
<dbReference type="EMBL" id="CAEZXA010000142">
    <property type="protein sequence ID" value="CAB4683227.1"/>
    <property type="molecule type" value="Genomic_DNA"/>
</dbReference>
<protein>
    <submittedName>
        <fullName evidence="1">Unannotated protein</fullName>
    </submittedName>
</protein>
<evidence type="ECO:0000313" key="4">
    <source>
        <dbReference type="EMBL" id="CAB5053581.1"/>
    </source>
</evidence>
<dbReference type="InterPro" id="IPR027417">
    <property type="entry name" value="P-loop_NTPase"/>
</dbReference>
<dbReference type="Gene3D" id="3.40.50.300">
    <property type="entry name" value="P-loop containing nucleotide triphosphate hydrolases"/>
    <property type="match status" value="2"/>
</dbReference>
<evidence type="ECO:0000313" key="2">
    <source>
        <dbReference type="EMBL" id="CAB4683227.1"/>
    </source>
</evidence>
<dbReference type="AlphaFoldDB" id="A0A6J6AHC3"/>
<proteinExistence type="predicted"/>
<dbReference type="EMBL" id="CAETWZ010000099">
    <property type="protein sequence ID" value="CAB4368191.1"/>
    <property type="molecule type" value="Genomic_DNA"/>
</dbReference>
<dbReference type="Pfam" id="PF13604">
    <property type="entry name" value="AAA_30"/>
    <property type="match status" value="1"/>
</dbReference>
<sequence length="438" mass="48115">MSTPVYMELQQFIRGTGRIAVVKAPPGSGKSYNLLEALDGALADGKRIAIAAQTNNQVDDLCDRFCARFPDDEIVRFSSETYERPSDLPDNVHIVFKKDFLPVGPSIIIGTVAKLGLVEIVDEYDVLFIDEAWQMTWADFLTMRDVSDRYVMIGDPGQIPPTVTIAVDRWEVSPVAPHMPAPEVAMENPDLRAVTQLLELDTCRRLPGDAVELVNYFYDFEFAAFAAKGERFLRPTKKTSDSRIDSAILTLNDHSTVIYTHPTGPDGAPIETDTELAQVAADFVSRLLALQCEVSTSPAETNAPRKLTAADIGIVSTHNQMNSAIGSCLPTALMGENGIRVTTPERWQGLERAVMIAVHPLSGVQTPSAFDLETGRLCVMASRHQSACIFITRDHVGDTLNSHLPAADQALGRGDTIGRGHAQHTAFWQYHEKRNLIV</sequence>
<evidence type="ECO:0000313" key="3">
    <source>
        <dbReference type="EMBL" id="CAB4768058.1"/>
    </source>
</evidence>
<organism evidence="1">
    <name type="scientific">freshwater metagenome</name>
    <dbReference type="NCBI Taxonomy" id="449393"/>
    <lineage>
        <taxon>unclassified sequences</taxon>
        <taxon>metagenomes</taxon>
        <taxon>ecological metagenomes</taxon>
    </lineage>
</organism>
<name>A0A6J6AHC3_9ZZZZ</name>
<dbReference type="EMBL" id="CAFBQH010000077">
    <property type="protein sequence ID" value="CAB5053581.1"/>
    <property type="molecule type" value="Genomic_DNA"/>
</dbReference>
<dbReference type="PANTHER" id="PTHR43788">
    <property type="entry name" value="DNA2/NAM7 HELICASE FAMILY MEMBER"/>
    <property type="match status" value="1"/>
</dbReference>
<reference evidence="1" key="1">
    <citation type="submission" date="2020-05" db="EMBL/GenBank/DDBJ databases">
        <authorList>
            <person name="Chiriac C."/>
            <person name="Salcher M."/>
            <person name="Ghai R."/>
            <person name="Kavagutti S V."/>
        </authorList>
    </citation>
    <scope>NUCLEOTIDE SEQUENCE</scope>
</reference>
<dbReference type="SUPFAM" id="SSF52540">
    <property type="entry name" value="P-loop containing nucleoside triphosphate hydrolases"/>
    <property type="match status" value="1"/>
</dbReference>
<dbReference type="GO" id="GO:0043139">
    <property type="term" value="F:5'-3' DNA helicase activity"/>
    <property type="evidence" value="ECO:0007669"/>
    <property type="project" value="TreeGrafter"/>
</dbReference>
<dbReference type="PANTHER" id="PTHR43788:SF8">
    <property type="entry name" value="DNA-BINDING PROTEIN SMUBP-2"/>
    <property type="match status" value="1"/>
</dbReference>
<evidence type="ECO:0000313" key="1">
    <source>
        <dbReference type="EMBL" id="CAB4368191.1"/>
    </source>
</evidence>
<accession>A0A6J6AHC3</accession>
<dbReference type="EMBL" id="CAEZZL010000114">
    <property type="protein sequence ID" value="CAB4768058.1"/>
    <property type="molecule type" value="Genomic_DNA"/>
</dbReference>
<gene>
    <name evidence="2" type="ORF">UFOPK2334_01305</name>
    <name evidence="3" type="ORF">UFOPK2870_01164</name>
    <name evidence="1" type="ORF">UFOPK4179_00988</name>
    <name evidence="4" type="ORF">UFOPK4293_01200</name>
</gene>